<reference evidence="1 2" key="1">
    <citation type="journal article" date="2011" name="Science">
        <title>The Selaginella genome identifies genetic changes associated with the evolution of vascular plants.</title>
        <authorList>
            <person name="Banks J.A."/>
            <person name="Nishiyama T."/>
            <person name="Hasebe M."/>
            <person name="Bowman J.L."/>
            <person name="Gribskov M."/>
            <person name="dePamphilis C."/>
            <person name="Albert V.A."/>
            <person name="Aono N."/>
            <person name="Aoyama T."/>
            <person name="Ambrose B.A."/>
            <person name="Ashton N.W."/>
            <person name="Axtell M.J."/>
            <person name="Barker E."/>
            <person name="Barker M.S."/>
            <person name="Bennetzen J.L."/>
            <person name="Bonawitz N.D."/>
            <person name="Chapple C."/>
            <person name="Cheng C."/>
            <person name="Correa L.G."/>
            <person name="Dacre M."/>
            <person name="DeBarry J."/>
            <person name="Dreyer I."/>
            <person name="Elias M."/>
            <person name="Engstrom E.M."/>
            <person name="Estelle M."/>
            <person name="Feng L."/>
            <person name="Finet C."/>
            <person name="Floyd S.K."/>
            <person name="Frommer W.B."/>
            <person name="Fujita T."/>
            <person name="Gramzow L."/>
            <person name="Gutensohn M."/>
            <person name="Harholt J."/>
            <person name="Hattori M."/>
            <person name="Heyl A."/>
            <person name="Hirai T."/>
            <person name="Hiwatashi Y."/>
            <person name="Ishikawa M."/>
            <person name="Iwata M."/>
            <person name="Karol K.G."/>
            <person name="Koehler B."/>
            <person name="Kolukisaoglu U."/>
            <person name="Kubo M."/>
            <person name="Kurata T."/>
            <person name="Lalonde S."/>
            <person name="Li K."/>
            <person name="Li Y."/>
            <person name="Litt A."/>
            <person name="Lyons E."/>
            <person name="Manning G."/>
            <person name="Maruyama T."/>
            <person name="Michael T.P."/>
            <person name="Mikami K."/>
            <person name="Miyazaki S."/>
            <person name="Morinaga S."/>
            <person name="Murata T."/>
            <person name="Mueller-Roeber B."/>
            <person name="Nelson D.R."/>
            <person name="Obara M."/>
            <person name="Oguri Y."/>
            <person name="Olmstead R.G."/>
            <person name="Onodera N."/>
            <person name="Petersen B.L."/>
            <person name="Pils B."/>
            <person name="Prigge M."/>
            <person name="Rensing S.A."/>
            <person name="Riano-Pachon D.M."/>
            <person name="Roberts A.W."/>
            <person name="Sato Y."/>
            <person name="Scheller H.V."/>
            <person name="Schulz B."/>
            <person name="Schulz C."/>
            <person name="Shakirov E.V."/>
            <person name="Shibagaki N."/>
            <person name="Shinohara N."/>
            <person name="Shippen D.E."/>
            <person name="Soerensen I."/>
            <person name="Sotooka R."/>
            <person name="Sugimoto N."/>
            <person name="Sugita M."/>
            <person name="Sumikawa N."/>
            <person name="Tanurdzic M."/>
            <person name="Theissen G."/>
            <person name="Ulvskov P."/>
            <person name="Wakazuki S."/>
            <person name="Weng J.K."/>
            <person name="Willats W.W."/>
            <person name="Wipf D."/>
            <person name="Wolf P.G."/>
            <person name="Yang L."/>
            <person name="Zimmer A.D."/>
            <person name="Zhu Q."/>
            <person name="Mitros T."/>
            <person name="Hellsten U."/>
            <person name="Loque D."/>
            <person name="Otillar R."/>
            <person name="Salamov A."/>
            <person name="Schmutz J."/>
            <person name="Shapiro H."/>
            <person name="Lindquist E."/>
            <person name="Lucas S."/>
            <person name="Rokhsar D."/>
            <person name="Grigoriev I.V."/>
        </authorList>
    </citation>
    <scope>NUCLEOTIDE SEQUENCE [LARGE SCALE GENOMIC DNA]</scope>
</reference>
<evidence type="ECO:0000313" key="1">
    <source>
        <dbReference type="EMBL" id="EFJ36829.1"/>
    </source>
</evidence>
<proteinExistence type="predicted"/>
<dbReference type="EMBL" id="GL377566">
    <property type="protein sequence ID" value="EFJ36829.1"/>
    <property type="molecule type" value="Genomic_DNA"/>
</dbReference>
<gene>
    <name evidence="1" type="ORF">SELMODRAFT_403570</name>
</gene>
<name>D8QRU2_SELML</name>
<organism evidence="2">
    <name type="scientific">Selaginella moellendorffii</name>
    <name type="common">Spikemoss</name>
    <dbReference type="NCBI Taxonomy" id="88036"/>
    <lineage>
        <taxon>Eukaryota</taxon>
        <taxon>Viridiplantae</taxon>
        <taxon>Streptophyta</taxon>
        <taxon>Embryophyta</taxon>
        <taxon>Tracheophyta</taxon>
        <taxon>Lycopodiopsida</taxon>
        <taxon>Selaginellales</taxon>
        <taxon>Selaginellaceae</taxon>
        <taxon>Selaginella</taxon>
    </lineage>
</organism>
<dbReference type="Proteomes" id="UP000001514">
    <property type="component" value="Unassembled WGS sequence"/>
</dbReference>
<keyword evidence="2" id="KW-1185">Reference proteome</keyword>
<accession>D8QRU2</accession>
<sequence>MPSFIIGIADADQRELQVTDLTIGSWDPIWRENYGFLSLFNVISGISKTQHLFCSSNTEIEKTLSPSELHLLNELKMILGVEREPKQRNLEGGELSKQQLSHSGFNLTLEKLTALASRPFTTEDRCWWFQTLTDTTDGWKRWKVPKDDTHFRKWASKVAWDSYVADKADRLACDELLKQPGFHLATVERCYTALFSSMASTVQMQRIEAEVIEQVAKRLATRWLRQLKRRNIIELIPEDTKVWASKDLGETMYTSQTLLHGNWKIVHGGWI</sequence>
<protein>
    <submittedName>
        <fullName evidence="1">Uncharacterized protein</fullName>
    </submittedName>
</protein>
<dbReference type="KEGG" id="smo:SELMODRAFT_403570"/>
<dbReference type="Gramene" id="EFJ36829">
    <property type="protein sequence ID" value="EFJ36829"/>
    <property type="gene ID" value="SELMODRAFT_403570"/>
</dbReference>
<dbReference type="HOGENOM" id="CLU_1028184_0_0_1"/>
<dbReference type="AlphaFoldDB" id="D8QRU2"/>
<dbReference type="InParanoid" id="D8QRU2"/>
<evidence type="ECO:0000313" key="2">
    <source>
        <dbReference type="Proteomes" id="UP000001514"/>
    </source>
</evidence>